<sequence length="142" mass="15160">MWSAVPTIRSSRVRPCSIAAVVWLNTIPGSNRGAEAYARATSRDAASDVGSSTYVPRMTRCSRPALAARATSAGVRPSSSMVRRRSRRGTAGGSSGWTVRMAPLQGPPGRTTRCHPGSVDRCRAVHRPRRSCGFRAPVVPLS</sequence>
<dbReference type="EMBL" id="VSSQ01014760">
    <property type="protein sequence ID" value="MPM54350.1"/>
    <property type="molecule type" value="Genomic_DNA"/>
</dbReference>
<gene>
    <name evidence="2" type="ORF">SDC9_101128</name>
</gene>
<feature type="region of interest" description="Disordered" evidence="1">
    <location>
        <begin position="66"/>
        <end position="115"/>
    </location>
</feature>
<dbReference type="AlphaFoldDB" id="A0A645AMK4"/>
<evidence type="ECO:0000313" key="2">
    <source>
        <dbReference type="EMBL" id="MPM54350.1"/>
    </source>
</evidence>
<evidence type="ECO:0000256" key="1">
    <source>
        <dbReference type="SAM" id="MobiDB-lite"/>
    </source>
</evidence>
<proteinExistence type="predicted"/>
<reference evidence="2" key="1">
    <citation type="submission" date="2019-08" db="EMBL/GenBank/DDBJ databases">
        <authorList>
            <person name="Kucharzyk K."/>
            <person name="Murdoch R.W."/>
            <person name="Higgins S."/>
            <person name="Loffler F."/>
        </authorList>
    </citation>
    <scope>NUCLEOTIDE SEQUENCE</scope>
</reference>
<comment type="caution">
    <text evidence="2">The sequence shown here is derived from an EMBL/GenBank/DDBJ whole genome shotgun (WGS) entry which is preliminary data.</text>
</comment>
<name>A0A645AMK4_9ZZZZ</name>
<organism evidence="2">
    <name type="scientific">bioreactor metagenome</name>
    <dbReference type="NCBI Taxonomy" id="1076179"/>
    <lineage>
        <taxon>unclassified sequences</taxon>
        <taxon>metagenomes</taxon>
        <taxon>ecological metagenomes</taxon>
    </lineage>
</organism>
<accession>A0A645AMK4</accession>
<protein>
    <submittedName>
        <fullName evidence="2">Uncharacterized protein</fullName>
    </submittedName>
</protein>